<evidence type="ECO:0000313" key="4">
    <source>
        <dbReference type="EMBL" id="TVY99819.1"/>
    </source>
</evidence>
<sequence length="547" mass="59365">MRANDSFQAGERSPAPTGGPWWAGAVVYQVYPRSFADSDGDGIGDLAGVIGRLDYLADLGVDAIWLTPFYPSPLNDGGYDVSDYTGVDPRLGTLADFDALVRGAADRDIRVIVDLVPNHCSSEHPLFAKALAAPPGSAERALFLFRDGRGPGGDQPPNNWPSRFGGQAWTRVPDGQWYLHLFDSSQPDWNWRDPRVAPMFEEILRFWLDRGIGGFRVDVAHGLFKDPDLADVADATLTNRPSAYYHREETHAVYRSWRRLLDSYPAAGFPGPRTAIGEVWADSADTLRPYLEPGGLPQVFNFELVRARWSARALRAAIDATNAFADGSRAPWVLGNHDVDRPASRWGSAAARAAALLLLALPGSAYIYQGEELGLPEVTDIPDSARQDPTFRRTGGKVAGRDGSRVPLPWDRDGASYGFSRTDAASSPAPPWLPQPAGWGERSVAAQDGDPDSFLTLYRRALRIRREHPALGIGPASGSAMRWRQAPDDALHFGRDPGFAFLANLGTAPLRLPEFREVLLASGPLLPGEAGLPGGSLPSDTAVWLAV</sequence>
<comment type="caution">
    <text evidence="4">The sequence shown here is derived from an EMBL/GenBank/DDBJ whole genome shotgun (WGS) entry which is preliminary data.</text>
</comment>
<dbReference type="SMART" id="SM00642">
    <property type="entry name" value="Aamy"/>
    <property type="match status" value="1"/>
</dbReference>
<keyword evidence="5" id="KW-1185">Reference proteome</keyword>
<dbReference type="InterPro" id="IPR006047">
    <property type="entry name" value="GH13_cat_dom"/>
</dbReference>
<dbReference type="AlphaFoldDB" id="A0A6P2BLL2"/>
<evidence type="ECO:0000256" key="1">
    <source>
        <dbReference type="ARBA" id="ARBA00008061"/>
    </source>
</evidence>
<name>A0A6P2BLL2_9ACTN</name>
<proteinExistence type="inferred from homology"/>
<evidence type="ECO:0000313" key="5">
    <source>
        <dbReference type="Proteomes" id="UP000460272"/>
    </source>
</evidence>
<dbReference type="PANTHER" id="PTHR10357">
    <property type="entry name" value="ALPHA-AMYLASE FAMILY MEMBER"/>
    <property type="match status" value="1"/>
</dbReference>
<dbReference type="Gene3D" id="3.20.20.80">
    <property type="entry name" value="Glycosidases"/>
    <property type="match status" value="2"/>
</dbReference>
<organism evidence="4 5">
    <name type="scientific">Trebonia kvetii</name>
    <dbReference type="NCBI Taxonomy" id="2480626"/>
    <lineage>
        <taxon>Bacteria</taxon>
        <taxon>Bacillati</taxon>
        <taxon>Actinomycetota</taxon>
        <taxon>Actinomycetes</taxon>
        <taxon>Streptosporangiales</taxon>
        <taxon>Treboniaceae</taxon>
        <taxon>Trebonia</taxon>
    </lineage>
</organism>
<evidence type="ECO:0000256" key="2">
    <source>
        <dbReference type="SAM" id="MobiDB-lite"/>
    </source>
</evidence>
<dbReference type="GO" id="GO:0004556">
    <property type="term" value="F:alpha-amylase activity"/>
    <property type="evidence" value="ECO:0007669"/>
    <property type="project" value="TreeGrafter"/>
</dbReference>
<protein>
    <submittedName>
        <fullName evidence="4">Glycoside hydrolase family 13 protein</fullName>
    </submittedName>
</protein>
<dbReference type="SUPFAM" id="SSF51445">
    <property type="entry name" value="(Trans)glycosidases"/>
    <property type="match status" value="1"/>
</dbReference>
<dbReference type="PANTHER" id="PTHR10357:SF179">
    <property type="entry name" value="NEUTRAL AND BASIC AMINO ACID TRANSPORT PROTEIN RBAT"/>
    <property type="match status" value="1"/>
</dbReference>
<keyword evidence="4" id="KW-0378">Hydrolase</keyword>
<gene>
    <name evidence="4" type="ORF">EAS64_39900</name>
</gene>
<dbReference type="GO" id="GO:0009313">
    <property type="term" value="P:oligosaccharide catabolic process"/>
    <property type="evidence" value="ECO:0007669"/>
    <property type="project" value="TreeGrafter"/>
</dbReference>
<dbReference type="InterPro" id="IPR017853">
    <property type="entry name" value="GH"/>
</dbReference>
<accession>A0A6P2BLL2</accession>
<reference evidence="4 5" key="1">
    <citation type="submission" date="2018-11" db="EMBL/GenBank/DDBJ databases">
        <title>Trebonia kvetii gen.nov., sp.nov., a novel acidophilic actinobacterium, and proposal of the new actinobacterial family Treboniaceae fam. nov.</title>
        <authorList>
            <person name="Rapoport D."/>
            <person name="Sagova-Mareckova M."/>
            <person name="Sedlacek I."/>
            <person name="Provaznik J."/>
            <person name="Kralova S."/>
            <person name="Pavlinic D."/>
            <person name="Benes V."/>
            <person name="Kopecky J."/>
        </authorList>
    </citation>
    <scope>NUCLEOTIDE SEQUENCE [LARGE SCALE GENOMIC DNA]</scope>
    <source>
        <strain evidence="4 5">15Tr583</strain>
    </source>
</reference>
<dbReference type="OrthoDB" id="9043248at2"/>
<dbReference type="InterPro" id="IPR045857">
    <property type="entry name" value="O16G_dom_2"/>
</dbReference>
<dbReference type="Gene3D" id="3.90.400.10">
    <property type="entry name" value="Oligo-1,6-glucosidase, Domain 2"/>
    <property type="match status" value="1"/>
</dbReference>
<dbReference type="EMBL" id="RPFW01000011">
    <property type="protein sequence ID" value="TVY99819.1"/>
    <property type="molecule type" value="Genomic_DNA"/>
</dbReference>
<feature type="domain" description="Glycosyl hydrolase family 13 catalytic" evidence="3">
    <location>
        <begin position="29"/>
        <end position="405"/>
    </location>
</feature>
<dbReference type="Proteomes" id="UP000460272">
    <property type="component" value="Unassembled WGS sequence"/>
</dbReference>
<feature type="region of interest" description="Disordered" evidence="2">
    <location>
        <begin position="420"/>
        <end position="445"/>
    </location>
</feature>
<feature type="region of interest" description="Disordered" evidence="2">
    <location>
        <begin position="379"/>
        <end position="405"/>
    </location>
</feature>
<dbReference type="CDD" id="cd11332">
    <property type="entry name" value="AmyAc_OligoGlu_TS"/>
    <property type="match status" value="1"/>
</dbReference>
<dbReference type="Pfam" id="PF00128">
    <property type="entry name" value="Alpha-amylase"/>
    <property type="match status" value="1"/>
</dbReference>
<comment type="similarity">
    <text evidence="1">Belongs to the glycosyl hydrolase 13 family.</text>
</comment>
<evidence type="ECO:0000259" key="3">
    <source>
        <dbReference type="SMART" id="SM00642"/>
    </source>
</evidence>